<gene>
    <name evidence="2" type="ORF">OHC33_010913</name>
</gene>
<dbReference type="InterPro" id="IPR029069">
    <property type="entry name" value="HotDog_dom_sf"/>
</dbReference>
<evidence type="ECO:0000313" key="3">
    <source>
        <dbReference type="Proteomes" id="UP001316803"/>
    </source>
</evidence>
<protein>
    <recommendedName>
        <fullName evidence="1">MaoC-like domain-containing protein</fullName>
    </recommendedName>
</protein>
<evidence type="ECO:0000259" key="1">
    <source>
        <dbReference type="Pfam" id="PF01575"/>
    </source>
</evidence>
<dbReference type="AlphaFoldDB" id="A0AAN8EDQ7"/>
<dbReference type="PANTHER" id="PTHR43841">
    <property type="entry name" value="3-HYDROXYACYL-THIOESTER DEHYDRATASE HTDX-RELATED"/>
    <property type="match status" value="1"/>
</dbReference>
<dbReference type="Gene3D" id="3.10.129.10">
    <property type="entry name" value="Hotdog Thioesterase"/>
    <property type="match status" value="1"/>
</dbReference>
<reference evidence="2 3" key="1">
    <citation type="submission" date="2022-12" db="EMBL/GenBank/DDBJ databases">
        <title>Genomic features and morphological characterization of a novel Knufia sp. strain isolated from spacecraft assembly facility.</title>
        <authorList>
            <person name="Teixeira M."/>
            <person name="Chander A.M."/>
            <person name="Stajich J.E."/>
            <person name="Venkateswaran K."/>
        </authorList>
    </citation>
    <scope>NUCLEOTIDE SEQUENCE [LARGE SCALE GENOMIC DNA]</scope>
    <source>
        <strain evidence="2 3">FJI-L2-BK-P2</strain>
    </source>
</reference>
<dbReference type="EMBL" id="JAKLMC020000054">
    <property type="protein sequence ID" value="KAK5948072.1"/>
    <property type="molecule type" value="Genomic_DNA"/>
</dbReference>
<feature type="domain" description="MaoC-like" evidence="1">
    <location>
        <begin position="242"/>
        <end position="331"/>
    </location>
</feature>
<proteinExistence type="predicted"/>
<organism evidence="2 3">
    <name type="scientific">Knufia fluminis</name>
    <dbReference type="NCBI Taxonomy" id="191047"/>
    <lineage>
        <taxon>Eukaryota</taxon>
        <taxon>Fungi</taxon>
        <taxon>Dikarya</taxon>
        <taxon>Ascomycota</taxon>
        <taxon>Pezizomycotina</taxon>
        <taxon>Eurotiomycetes</taxon>
        <taxon>Chaetothyriomycetidae</taxon>
        <taxon>Chaetothyriales</taxon>
        <taxon>Trichomeriaceae</taxon>
        <taxon>Knufia</taxon>
    </lineage>
</organism>
<dbReference type="Pfam" id="PF01575">
    <property type="entry name" value="MaoC_dehydratas"/>
    <property type="match status" value="1"/>
</dbReference>
<dbReference type="InterPro" id="IPR002539">
    <property type="entry name" value="MaoC-like_dom"/>
</dbReference>
<accession>A0AAN8EDQ7</accession>
<comment type="caution">
    <text evidence="2">The sequence shown here is derived from an EMBL/GenBank/DDBJ whole genome shotgun (WGS) entry which is preliminary data.</text>
</comment>
<dbReference type="PANTHER" id="PTHR43841:SF1">
    <property type="entry name" value="3-HYDROXYACYL-THIOESTER DEHYDRATASE X"/>
    <property type="match status" value="1"/>
</dbReference>
<sequence length="357" mass="40060">MISLLSRRLGPLRNADGDALLAFDPQELTSLEVILVILVFVGRQILHLLGLASQFRVSNHDKYELPELSVSMPFDLTEGDLRQYAVALEEPTVQSGDLDRRDLKALLDSPAQTCLLLSALTEPAMLLLLAHHKSPIRPLGAVNVKNMFEVLRPDMCTAESLIKTKTGVVARLVRQTRKVKRGLEIDVVVEIVSYEEDPLVIYRQVFTMLQFMRFRTKPDVLASRTESLDIAELRARGNPATFTMSMNSPTTWAAVCKDYNPIHISRLAANLFGFKSTIAHGNHALAIALEQFERSNEFTFHSKDKPFSMKVQFRKPIVLPATLGALAVQDEEDRCDFYVEQKSKICVSASLHRSEGR</sequence>
<keyword evidence="3" id="KW-1185">Reference proteome</keyword>
<name>A0AAN8EDQ7_9EURO</name>
<dbReference type="SUPFAM" id="SSF54637">
    <property type="entry name" value="Thioesterase/thiol ester dehydrase-isomerase"/>
    <property type="match status" value="1"/>
</dbReference>
<evidence type="ECO:0000313" key="2">
    <source>
        <dbReference type="EMBL" id="KAK5948072.1"/>
    </source>
</evidence>
<dbReference type="Proteomes" id="UP001316803">
    <property type="component" value="Unassembled WGS sequence"/>
</dbReference>